<accession>A0A067MTQ3</accession>
<dbReference type="AlphaFoldDB" id="A0A067MTQ3"/>
<name>A0A067MTQ3_BOTB1</name>
<organism evidence="1 2">
    <name type="scientific">Botryobasidium botryosum (strain FD-172 SS1)</name>
    <dbReference type="NCBI Taxonomy" id="930990"/>
    <lineage>
        <taxon>Eukaryota</taxon>
        <taxon>Fungi</taxon>
        <taxon>Dikarya</taxon>
        <taxon>Basidiomycota</taxon>
        <taxon>Agaricomycotina</taxon>
        <taxon>Agaricomycetes</taxon>
        <taxon>Cantharellales</taxon>
        <taxon>Botryobasidiaceae</taxon>
        <taxon>Botryobasidium</taxon>
    </lineage>
</organism>
<dbReference type="Proteomes" id="UP000027195">
    <property type="component" value="Unassembled WGS sequence"/>
</dbReference>
<dbReference type="EMBL" id="KL198033">
    <property type="protein sequence ID" value="KDQ15237.1"/>
    <property type="molecule type" value="Genomic_DNA"/>
</dbReference>
<reference evidence="2" key="1">
    <citation type="journal article" date="2014" name="Proc. Natl. Acad. Sci. U.S.A.">
        <title>Extensive sampling of basidiomycete genomes demonstrates inadequacy of the white-rot/brown-rot paradigm for wood decay fungi.</title>
        <authorList>
            <person name="Riley R."/>
            <person name="Salamov A.A."/>
            <person name="Brown D.W."/>
            <person name="Nagy L.G."/>
            <person name="Floudas D."/>
            <person name="Held B.W."/>
            <person name="Levasseur A."/>
            <person name="Lombard V."/>
            <person name="Morin E."/>
            <person name="Otillar R."/>
            <person name="Lindquist E.A."/>
            <person name="Sun H."/>
            <person name="LaButti K.M."/>
            <person name="Schmutz J."/>
            <person name="Jabbour D."/>
            <person name="Luo H."/>
            <person name="Baker S.E."/>
            <person name="Pisabarro A.G."/>
            <person name="Walton J.D."/>
            <person name="Blanchette R.A."/>
            <person name="Henrissat B."/>
            <person name="Martin F."/>
            <person name="Cullen D."/>
            <person name="Hibbett D.S."/>
            <person name="Grigoriev I.V."/>
        </authorList>
    </citation>
    <scope>NUCLEOTIDE SEQUENCE [LARGE SCALE GENOMIC DNA]</scope>
    <source>
        <strain evidence="2">FD-172 SS1</strain>
    </source>
</reference>
<evidence type="ECO:0000313" key="1">
    <source>
        <dbReference type="EMBL" id="KDQ15237.1"/>
    </source>
</evidence>
<dbReference type="InParanoid" id="A0A067MTQ3"/>
<keyword evidence="2" id="KW-1185">Reference proteome</keyword>
<protein>
    <submittedName>
        <fullName evidence="1">Uncharacterized protein</fullName>
    </submittedName>
</protein>
<dbReference type="HOGENOM" id="CLU_067845_0_0_1"/>
<evidence type="ECO:0000313" key="2">
    <source>
        <dbReference type="Proteomes" id="UP000027195"/>
    </source>
</evidence>
<gene>
    <name evidence="1" type="ORF">BOTBODRAFT_174094</name>
</gene>
<sequence length="271" mass="29862">MALDEDPHLDVAGTHPKCYIREHGQRARSWISDCQDVTDSAVCMDYHHDACIVVLWARPEVPPGAVPNDRNVKVHAYVGRAIQQSSDPHMEQSIGVLFQTFQHTIAIPHAIKWGARRKEGESAHGSAPARRRNIPPPRSAIFLMDFAFWENPLGLWRLMMGGITSISLTPEELGLGALSLSTLTDQLPGSPSSLVPSTFNRGTIPLRMQITPAVDCLLDAMEIPTADVKDIALILNNRHFVGDMCVRELTHSCGIPEKMATLLAFYGGKLE</sequence>
<proteinExistence type="predicted"/>